<organism evidence="1 2">
    <name type="scientific">Zizania palustris</name>
    <name type="common">Northern wild rice</name>
    <dbReference type="NCBI Taxonomy" id="103762"/>
    <lineage>
        <taxon>Eukaryota</taxon>
        <taxon>Viridiplantae</taxon>
        <taxon>Streptophyta</taxon>
        <taxon>Embryophyta</taxon>
        <taxon>Tracheophyta</taxon>
        <taxon>Spermatophyta</taxon>
        <taxon>Magnoliopsida</taxon>
        <taxon>Liliopsida</taxon>
        <taxon>Poales</taxon>
        <taxon>Poaceae</taxon>
        <taxon>BOP clade</taxon>
        <taxon>Oryzoideae</taxon>
        <taxon>Oryzeae</taxon>
        <taxon>Zizaniinae</taxon>
        <taxon>Zizania</taxon>
    </lineage>
</organism>
<proteinExistence type="predicted"/>
<evidence type="ECO:0000313" key="2">
    <source>
        <dbReference type="Proteomes" id="UP000729402"/>
    </source>
</evidence>
<dbReference type="Proteomes" id="UP000729402">
    <property type="component" value="Unassembled WGS sequence"/>
</dbReference>
<comment type="caution">
    <text evidence="1">The sequence shown here is derived from an EMBL/GenBank/DDBJ whole genome shotgun (WGS) entry which is preliminary data.</text>
</comment>
<reference evidence="1" key="2">
    <citation type="submission" date="2021-02" db="EMBL/GenBank/DDBJ databases">
        <authorList>
            <person name="Kimball J.A."/>
            <person name="Haas M.W."/>
            <person name="Macchietto M."/>
            <person name="Kono T."/>
            <person name="Duquette J."/>
            <person name="Shao M."/>
        </authorList>
    </citation>
    <scope>NUCLEOTIDE SEQUENCE</scope>
    <source>
        <tissue evidence="1">Fresh leaf tissue</tissue>
    </source>
</reference>
<dbReference type="AlphaFoldDB" id="A0A8J5STV4"/>
<sequence length="332" mass="37383">MSYLHYSSNLNCSFLLITHTRDLDHSSTMLNLYSPLLTCNPSVMRFLHHTTAPHQPSTTCLTPSSSTPLLRPLILPTPHHWSPPASVGHCWSLPPSNTRLHQPHEWLMWRRRLRAAPYRISTRMSMTPAPPAAMSKVRWRSSALELFASAQILAAPQPALHTTQVRSMPPFLPSRPHRLCEIDAPIPTESSTPQVSPSVRSHEIDAPTLVEPFDVVILPVACFSRLLIRPMARSLPVVCFSRFEAKCWWTRMMVRSLFPAVPTGGDEAWRYKSKKDELKRKACKADRRNHHRSYSLGGRKCSRGATVTPKAETSTEAWVSTEALEMAMNGGK</sequence>
<evidence type="ECO:0000313" key="1">
    <source>
        <dbReference type="EMBL" id="KAG8061449.1"/>
    </source>
</evidence>
<keyword evidence="2" id="KW-1185">Reference proteome</keyword>
<dbReference type="EMBL" id="JAAALK010000286">
    <property type="protein sequence ID" value="KAG8061449.1"/>
    <property type="molecule type" value="Genomic_DNA"/>
</dbReference>
<reference evidence="1" key="1">
    <citation type="journal article" date="2021" name="bioRxiv">
        <title>Whole Genome Assembly and Annotation of Northern Wild Rice, Zizania palustris L., Supports a Whole Genome Duplication in the Zizania Genus.</title>
        <authorList>
            <person name="Haas M."/>
            <person name="Kono T."/>
            <person name="Macchietto M."/>
            <person name="Millas R."/>
            <person name="McGilp L."/>
            <person name="Shao M."/>
            <person name="Duquette J."/>
            <person name="Hirsch C.N."/>
            <person name="Kimball J."/>
        </authorList>
    </citation>
    <scope>NUCLEOTIDE SEQUENCE</scope>
    <source>
        <tissue evidence="1">Fresh leaf tissue</tissue>
    </source>
</reference>
<gene>
    <name evidence="1" type="ORF">GUJ93_ZPchr0003g17925</name>
</gene>
<name>A0A8J5STV4_ZIZPA</name>
<accession>A0A8J5STV4</accession>
<protein>
    <submittedName>
        <fullName evidence="1">Uncharacterized protein</fullName>
    </submittedName>
</protein>